<evidence type="ECO:0000313" key="1">
    <source>
        <dbReference type="EMBL" id="SIT52640.1"/>
    </source>
</evidence>
<dbReference type="STRING" id="1631249.BQ8794_10010"/>
<protein>
    <submittedName>
        <fullName evidence="1">Uncharacterized protein</fullName>
    </submittedName>
</protein>
<name>A0A1R3UYC3_9HYPH</name>
<gene>
    <name evidence="1" type="ORF">BQ8794_10010</name>
</gene>
<sequence length="37" mass="3990">MPNRRLIKAGRLSDIAAPSKPKKSMSAHMALTGEILV</sequence>
<dbReference type="AlphaFoldDB" id="A0A1R3UYC3"/>
<dbReference type="EMBL" id="FTPD01000001">
    <property type="protein sequence ID" value="SIT52640.1"/>
    <property type="molecule type" value="Genomic_DNA"/>
</dbReference>
<evidence type="ECO:0000313" key="2">
    <source>
        <dbReference type="Proteomes" id="UP000188388"/>
    </source>
</evidence>
<dbReference type="Proteomes" id="UP000188388">
    <property type="component" value="Unassembled WGS sequence"/>
</dbReference>
<keyword evidence="2" id="KW-1185">Reference proteome</keyword>
<reference evidence="2" key="1">
    <citation type="submission" date="2017-01" db="EMBL/GenBank/DDBJ databases">
        <authorList>
            <person name="Brunel B."/>
        </authorList>
    </citation>
    <scope>NUCLEOTIDE SEQUENCE [LARGE SCALE GENOMIC DNA]</scope>
</reference>
<accession>A0A1R3UYC3</accession>
<proteinExistence type="predicted"/>
<organism evidence="1 2">
    <name type="scientific">Mesorhizobium prunaredense</name>
    <dbReference type="NCBI Taxonomy" id="1631249"/>
    <lineage>
        <taxon>Bacteria</taxon>
        <taxon>Pseudomonadati</taxon>
        <taxon>Pseudomonadota</taxon>
        <taxon>Alphaproteobacteria</taxon>
        <taxon>Hyphomicrobiales</taxon>
        <taxon>Phyllobacteriaceae</taxon>
        <taxon>Mesorhizobium</taxon>
    </lineage>
</organism>